<sequence length="73" mass="8265">MTNKQEKFCSKKVYVYLISNNKQLLNQKIRAYLYTVGGNICVWTMRLCGRIVLVRSGGGGGGGGCRWRSKYIK</sequence>
<keyword evidence="2" id="KW-1185">Reference proteome</keyword>
<dbReference type="Proteomes" id="UP000887458">
    <property type="component" value="Unassembled WGS sequence"/>
</dbReference>
<accession>A0ABQ8JG67</accession>
<gene>
    <name evidence="1" type="ORF">DERP_010559</name>
</gene>
<organism evidence="1 2">
    <name type="scientific">Dermatophagoides pteronyssinus</name>
    <name type="common">European house dust mite</name>
    <dbReference type="NCBI Taxonomy" id="6956"/>
    <lineage>
        <taxon>Eukaryota</taxon>
        <taxon>Metazoa</taxon>
        <taxon>Ecdysozoa</taxon>
        <taxon>Arthropoda</taxon>
        <taxon>Chelicerata</taxon>
        <taxon>Arachnida</taxon>
        <taxon>Acari</taxon>
        <taxon>Acariformes</taxon>
        <taxon>Sarcoptiformes</taxon>
        <taxon>Astigmata</taxon>
        <taxon>Psoroptidia</taxon>
        <taxon>Analgoidea</taxon>
        <taxon>Pyroglyphidae</taxon>
        <taxon>Dermatophagoidinae</taxon>
        <taxon>Dermatophagoides</taxon>
    </lineage>
</organism>
<protein>
    <submittedName>
        <fullName evidence="1">Uncharacterized protein</fullName>
    </submittedName>
</protein>
<evidence type="ECO:0000313" key="2">
    <source>
        <dbReference type="Proteomes" id="UP000887458"/>
    </source>
</evidence>
<evidence type="ECO:0000313" key="1">
    <source>
        <dbReference type="EMBL" id="KAH9421422.1"/>
    </source>
</evidence>
<dbReference type="EMBL" id="NJHN03000041">
    <property type="protein sequence ID" value="KAH9421422.1"/>
    <property type="molecule type" value="Genomic_DNA"/>
</dbReference>
<reference evidence="1 2" key="1">
    <citation type="journal article" date="2018" name="J. Allergy Clin. Immunol.">
        <title>High-quality assembly of Dermatophagoides pteronyssinus genome and transcriptome reveals a wide range of novel allergens.</title>
        <authorList>
            <person name="Liu X.Y."/>
            <person name="Yang K.Y."/>
            <person name="Wang M.Q."/>
            <person name="Kwok J.S."/>
            <person name="Zeng X."/>
            <person name="Yang Z."/>
            <person name="Xiao X.J."/>
            <person name="Lau C.P."/>
            <person name="Li Y."/>
            <person name="Huang Z.M."/>
            <person name="Ba J.G."/>
            <person name="Yim A.K."/>
            <person name="Ouyang C.Y."/>
            <person name="Ngai S.M."/>
            <person name="Chan T.F."/>
            <person name="Leung E.L."/>
            <person name="Liu L."/>
            <person name="Liu Z.G."/>
            <person name="Tsui S.K."/>
        </authorList>
    </citation>
    <scope>NUCLEOTIDE SEQUENCE [LARGE SCALE GENOMIC DNA]</scope>
    <source>
        <strain evidence="1">Derp</strain>
    </source>
</reference>
<proteinExistence type="predicted"/>
<comment type="caution">
    <text evidence="1">The sequence shown here is derived from an EMBL/GenBank/DDBJ whole genome shotgun (WGS) entry which is preliminary data.</text>
</comment>
<reference evidence="1 2" key="2">
    <citation type="journal article" date="2022" name="Mol. Biol. Evol.">
        <title>Comparative Genomics Reveals Insights into the Divergent Evolution of Astigmatic Mites and Household Pest Adaptations.</title>
        <authorList>
            <person name="Xiong Q."/>
            <person name="Wan A.T."/>
            <person name="Liu X."/>
            <person name="Fung C.S."/>
            <person name="Xiao X."/>
            <person name="Malainual N."/>
            <person name="Hou J."/>
            <person name="Wang L."/>
            <person name="Wang M."/>
            <person name="Yang K.Y."/>
            <person name="Cui Y."/>
            <person name="Leung E.L."/>
            <person name="Nong W."/>
            <person name="Shin S.K."/>
            <person name="Au S.W."/>
            <person name="Jeong K.Y."/>
            <person name="Chew F.T."/>
            <person name="Hui J.H."/>
            <person name="Leung T.F."/>
            <person name="Tungtrongchitr A."/>
            <person name="Zhong N."/>
            <person name="Liu Z."/>
            <person name="Tsui S.K."/>
        </authorList>
    </citation>
    <scope>NUCLEOTIDE SEQUENCE [LARGE SCALE GENOMIC DNA]</scope>
    <source>
        <strain evidence="1">Derp</strain>
    </source>
</reference>
<name>A0ABQ8JG67_DERPT</name>